<evidence type="ECO:0000313" key="1">
    <source>
        <dbReference type="EMBL" id="CAF0897821.1"/>
    </source>
</evidence>
<reference evidence="1" key="1">
    <citation type="submission" date="2021-02" db="EMBL/GenBank/DDBJ databases">
        <authorList>
            <person name="Nowell W R."/>
        </authorList>
    </citation>
    <scope>NUCLEOTIDE SEQUENCE</scope>
</reference>
<dbReference type="EMBL" id="CAJOBA010009940">
    <property type="protein sequence ID" value="CAF3863107.1"/>
    <property type="molecule type" value="Genomic_DNA"/>
</dbReference>
<gene>
    <name evidence="1" type="ORF">GPM918_LOCUS8471</name>
    <name evidence="2" type="ORF">OVA965_LOCUS19327</name>
    <name evidence="3" type="ORF">SRO942_LOCUS8471</name>
    <name evidence="4" type="ORF">TMI583_LOCUS19342</name>
</gene>
<protein>
    <submittedName>
        <fullName evidence="1">Uncharacterized protein</fullName>
    </submittedName>
</protein>
<proteinExistence type="predicted"/>
<evidence type="ECO:0000313" key="5">
    <source>
        <dbReference type="Proteomes" id="UP000663829"/>
    </source>
</evidence>
<dbReference type="Proteomes" id="UP000682733">
    <property type="component" value="Unassembled WGS sequence"/>
</dbReference>
<keyword evidence="5" id="KW-1185">Reference proteome</keyword>
<evidence type="ECO:0000313" key="2">
    <source>
        <dbReference type="EMBL" id="CAF1101742.1"/>
    </source>
</evidence>
<evidence type="ECO:0000313" key="4">
    <source>
        <dbReference type="EMBL" id="CAF3863107.1"/>
    </source>
</evidence>
<sequence>MTLCWRRIKQRQLDNKTKSRMIDSQYQEKLRSWAAKQLKTSNDTTKSYQPLISDYNPKRPRILCADTVFCNSTLRSAFDENTSDINEEYDHIIKSRIVSDHHLNNEHATKQNLLSKPSSIETAVQMIKPIVDIIFTAFEQQLKSTNSNQWIDKLTEQTSINGENAKLLLPSTASSIAISKSNSTRYKTEQNKIINVSGSYAVSNINNSYPSMERLPHYSSGAPIEISETKINSRTSKFQMVEDANRQIIIPEIPTNFFIVDTRFPVPYYPSVPRLYNNYNYIVPSYFHRSAVLPYMQFPQQHQTYNMNIKSMANGNRFTEREHLTPILMHIVTFNIYFNQQTSRKIKEKQKNIKLAVKRQNLSEHSLRKIQSYISLEQKSQSLTNLRTINELQTTPFDHSISKEQSKLKNPCKFKRFLPSERYENFCQKPQTKLLATLAAVVLCAIYFL</sequence>
<dbReference type="AlphaFoldDB" id="A0A813ZBQ7"/>
<organism evidence="1 5">
    <name type="scientific">Didymodactylos carnosus</name>
    <dbReference type="NCBI Taxonomy" id="1234261"/>
    <lineage>
        <taxon>Eukaryota</taxon>
        <taxon>Metazoa</taxon>
        <taxon>Spiralia</taxon>
        <taxon>Gnathifera</taxon>
        <taxon>Rotifera</taxon>
        <taxon>Eurotatoria</taxon>
        <taxon>Bdelloidea</taxon>
        <taxon>Philodinida</taxon>
        <taxon>Philodinidae</taxon>
        <taxon>Didymodactylos</taxon>
    </lineage>
</organism>
<name>A0A813ZBQ7_9BILA</name>
<evidence type="ECO:0000313" key="3">
    <source>
        <dbReference type="EMBL" id="CAF3680797.1"/>
    </source>
</evidence>
<comment type="caution">
    <text evidence="1">The sequence shown here is derived from an EMBL/GenBank/DDBJ whole genome shotgun (WGS) entry which is preliminary data.</text>
</comment>
<dbReference type="Proteomes" id="UP000663829">
    <property type="component" value="Unassembled WGS sequence"/>
</dbReference>
<dbReference type="EMBL" id="CAJNOK010009919">
    <property type="protein sequence ID" value="CAF1101742.1"/>
    <property type="molecule type" value="Genomic_DNA"/>
</dbReference>
<dbReference type="OrthoDB" id="10010394at2759"/>
<accession>A0A813ZBQ7</accession>
<dbReference type="Proteomes" id="UP000677228">
    <property type="component" value="Unassembled WGS sequence"/>
</dbReference>
<dbReference type="EMBL" id="CAJOBC010001476">
    <property type="protein sequence ID" value="CAF3680797.1"/>
    <property type="molecule type" value="Genomic_DNA"/>
</dbReference>
<dbReference type="Proteomes" id="UP000681722">
    <property type="component" value="Unassembled WGS sequence"/>
</dbReference>
<dbReference type="EMBL" id="CAJNOQ010001476">
    <property type="protein sequence ID" value="CAF0897821.1"/>
    <property type="molecule type" value="Genomic_DNA"/>
</dbReference>